<dbReference type="HOGENOM" id="CLU_079086_0_0_6"/>
<sequence length="219" mass="24753">MAGKLSKLSIILFFLSACLYLVLLPFIHYPLNTIIKPIPIILLIIIAWQTTADQTTKTFLIIALILSLLGDIVLTLPGELAFKLGILSFLLAHSAYISLFLKDAQFRLNRTLYFLPILLFILGSYWFMSPHLEQMLIPVTIYLCFLAIMVFTAFQVQQHPVLIIGGACSFLFSDFIFALTQFVLGESHYTNILIMFSYYLAQLLLVLGLIQRQTGLKPA</sequence>
<feature type="transmembrane region" description="Helical" evidence="6">
    <location>
        <begin position="161"/>
        <end position="183"/>
    </location>
</feature>
<evidence type="ECO:0000256" key="3">
    <source>
        <dbReference type="ARBA" id="ARBA00022692"/>
    </source>
</evidence>
<comment type="subcellular location">
    <subcellularLocation>
        <location evidence="1">Membrane</location>
        <topology evidence="1">Multi-pass membrane protein</topology>
    </subcellularLocation>
</comment>
<gene>
    <name evidence="7" type="ORF">LHA_0202</name>
</gene>
<dbReference type="InterPro" id="IPR012506">
    <property type="entry name" value="TMEM86B-like"/>
</dbReference>
<dbReference type="Pfam" id="PF07947">
    <property type="entry name" value="YhhN"/>
    <property type="match status" value="1"/>
</dbReference>
<evidence type="ECO:0000313" key="7">
    <source>
        <dbReference type="EMBL" id="CEK09315.1"/>
    </source>
</evidence>
<dbReference type="PANTHER" id="PTHR31885:SF6">
    <property type="entry name" value="GH04784P"/>
    <property type="match status" value="1"/>
</dbReference>
<keyword evidence="3 6" id="KW-0812">Transmembrane</keyword>
<dbReference type="OrthoDB" id="5651790at2"/>
<evidence type="ECO:0000256" key="1">
    <source>
        <dbReference type="ARBA" id="ARBA00004141"/>
    </source>
</evidence>
<keyword evidence="8" id="KW-1185">Reference proteome</keyword>
<dbReference type="GO" id="GO:0016020">
    <property type="term" value="C:membrane"/>
    <property type="evidence" value="ECO:0007669"/>
    <property type="project" value="UniProtKB-SubCell"/>
</dbReference>
<evidence type="ECO:0000256" key="5">
    <source>
        <dbReference type="ARBA" id="ARBA00023136"/>
    </source>
</evidence>
<feature type="transmembrane region" description="Helical" evidence="6">
    <location>
        <begin position="7"/>
        <end position="28"/>
    </location>
</feature>
<dbReference type="STRING" id="449.LHA_0202"/>
<proteinExistence type="inferred from homology"/>
<keyword evidence="4 6" id="KW-1133">Transmembrane helix</keyword>
<dbReference type="PANTHER" id="PTHR31885">
    <property type="entry name" value="GH04784P"/>
    <property type="match status" value="1"/>
</dbReference>
<dbReference type="EMBL" id="LN681225">
    <property type="protein sequence ID" value="CEK09315.1"/>
    <property type="molecule type" value="Genomic_DNA"/>
</dbReference>
<feature type="transmembrane region" description="Helical" evidence="6">
    <location>
        <begin position="112"/>
        <end position="129"/>
    </location>
</feature>
<dbReference type="RefSeq" id="WP_045104872.1">
    <property type="nucleotide sequence ID" value="NZ_LN681225.1"/>
</dbReference>
<dbReference type="KEGG" id="lha:LHA_0202"/>
<feature type="transmembrane region" description="Helical" evidence="6">
    <location>
        <begin position="189"/>
        <end position="210"/>
    </location>
</feature>
<feature type="transmembrane region" description="Helical" evidence="6">
    <location>
        <begin position="82"/>
        <end position="100"/>
    </location>
</feature>
<evidence type="ECO:0000256" key="6">
    <source>
        <dbReference type="SAM" id="Phobius"/>
    </source>
</evidence>
<keyword evidence="5 6" id="KW-0472">Membrane</keyword>
<dbReference type="Proteomes" id="UP000032803">
    <property type="component" value="Chromosome I"/>
</dbReference>
<evidence type="ECO:0000313" key="8">
    <source>
        <dbReference type="Proteomes" id="UP000032803"/>
    </source>
</evidence>
<dbReference type="PROSITE" id="PS51257">
    <property type="entry name" value="PROKAR_LIPOPROTEIN"/>
    <property type="match status" value="1"/>
</dbReference>
<feature type="transmembrane region" description="Helical" evidence="6">
    <location>
        <begin position="34"/>
        <end position="51"/>
    </location>
</feature>
<evidence type="ECO:0000256" key="4">
    <source>
        <dbReference type="ARBA" id="ARBA00022989"/>
    </source>
</evidence>
<protein>
    <submittedName>
        <fullName evidence="7">Putative membrane protein</fullName>
    </submittedName>
</protein>
<evidence type="ECO:0000256" key="2">
    <source>
        <dbReference type="ARBA" id="ARBA00007375"/>
    </source>
</evidence>
<comment type="similarity">
    <text evidence="2">Belongs to the TMEM86 family.</text>
</comment>
<accession>A0A0A8UKB3</accession>
<dbReference type="GO" id="GO:0016787">
    <property type="term" value="F:hydrolase activity"/>
    <property type="evidence" value="ECO:0007669"/>
    <property type="project" value="TreeGrafter"/>
</dbReference>
<name>A0A0A8UKB3_LEGHA</name>
<organism evidence="7 8">
    <name type="scientific">Legionella hackeliae</name>
    <dbReference type="NCBI Taxonomy" id="449"/>
    <lineage>
        <taxon>Bacteria</taxon>
        <taxon>Pseudomonadati</taxon>
        <taxon>Pseudomonadota</taxon>
        <taxon>Gammaproteobacteria</taxon>
        <taxon>Legionellales</taxon>
        <taxon>Legionellaceae</taxon>
        <taxon>Legionella</taxon>
    </lineage>
</organism>
<dbReference type="AlphaFoldDB" id="A0A0A8UKB3"/>
<dbReference type="PATRIC" id="fig|449.7.peg.906"/>
<reference evidence="8" key="1">
    <citation type="submission" date="2014-09" db="EMBL/GenBank/DDBJ databases">
        <authorList>
            <person name="Gomez-Valero L."/>
        </authorList>
    </citation>
    <scope>NUCLEOTIDE SEQUENCE [LARGE SCALE GENOMIC DNA]</scope>
    <source>
        <strain evidence="8">ATCC35250</strain>
    </source>
</reference>
<feature type="transmembrane region" description="Helical" evidence="6">
    <location>
        <begin position="135"/>
        <end position="154"/>
    </location>
</feature>
<feature type="transmembrane region" description="Helical" evidence="6">
    <location>
        <begin position="58"/>
        <end position="76"/>
    </location>
</feature>